<keyword evidence="17" id="KW-1185">Reference proteome</keyword>
<evidence type="ECO:0000256" key="11">
    <source>
        <dbReference type="ARBA" id="ARBA00023239"/>
    </source>
</evidence>
<comment type="similarity">
    <text evidence="2 15">Belongs to the FPG family.</text>
</comment>
<evidence type="ECO:0000256" key="3">
    <source>
        <dbReference type="ARBA" id="ARBA00011245"/>
    </source>
</evidence>
<comment type="caution">
    <text evidence="16">The sequence shown here is derived from an EMBL/GenBank/DDBJ whole genome shotgun (WGS) entry which is preliminary data.</text>
</comment>
<keyword evidence="10 15" id="KW-0234">DNA repair</keyword>
<dbReference type="GO" id="GO:0003684">
    <property type="term" value="F:damaged DNA binding"/>
    <property type="evidence" value="ECO:0007669"/>
    <property type="project" value="InterPro"/>
</dbReference>
<evidence type="ECO:0000256" key="13">
    <source>
        <dbReference type="ARBA" id="ARBA00023295"/>
    </source>
</evidence>
<feature type="active site" description="Proton donor; for delta-elimination activity" evidence="15">
    <location>
        <position position="264"/>
    </location>
</feature>
<dbReference type="SUPFAM" id="SSF81624">
    <property type="entry name" value="N-terminal domain of MutM-like DNA repair proteins"/>
    <property type="match status" value="1"/>
</dbReference>
<dbReference type="InterPro" id="IPR010979">
    <property type="entry name" value="Ribosomal_uS13-like_H2TH"/>
</dbReference>
<sequence>MPELPEAENIGRALKRALVERRIVKVEVFTPAMREPLTPLLSAGLEGRRIIDVRRRARYVVVELDDGRGLLMHFGMSGVVRVESPEVPRRKHEHVFLHLDDGRAFRFECTRRFSVLKVCELPRPGGWPSELDALGVEPLTDAFNGNYLYEKSRGRTGCVKNFIMNNEIVVGIGNIYATETLYASEVSPLRETGSVTREECSRIAECAKRILARAIELGGTSISDFLNVDGSEGKFALELAVYGRKGQACPKCGERIEMRKLGGRSSCFCPVCQK</sequence>
<dbReference type="EC" id="3.2.2.23" evidence="15"/>
<evidence type="ECO:0000256" key="1">
    <source>
        <dbReference type="ARBA" id="ARBA00001668"/>
    </source>
</evidence>
<dbReference type="EMBL" id="QEKH01000002">
    <property type="protein sequence ID" value="PVY45580.1"/>
    <property type="molecule type" value="Genomic_DNA"/>
</dbReference>
<keyword evidence="12 15" id="KW-0511">Multifunctional enzyme</keyword>
<dbReference type="GO" id="GO:0006284">
    <property type="term" value="P:base-excision repair"/>
    <property type="evidence" value="ECO:0007669"/>
    <property type="project" value="InterPro"/>
</dbReference>
<evidence type="ECO:0000256" key="4">
    <source>
        <dbReference type="ARBA" id="ARBA00022723"/>
    </source>
</evidence>
<dbReference type="SMART" id="SM01232">
    <property type="entry name" value="H2TH"/>
    <property type="match status" value="1"/>
</dbReference>
<evidence type="ECO:0000256" key="2">
    <source>
        <dbReference type="ARBA" id="ARBA00009409"/>
    </source>
</evidence>
<keyword evidence="9 15" id="KW-0238">DNA-binding</keyword>
<evidence type="ECO:0000256" key="9">
    <source>
        <dbReference type="ARBA" id="ARBA00023125"/>
    </source>
</evidence>
<evidence type="ECO:0000256" key="8">
    <source>
        <dbReference type="ARBA" id="ARBA00022833"/>
    </source>
</evidence>
<keyword evidence="5 15" id="KW-0227">DNA damage</keyword>
<comment type="function">
    <text evidence="15">Involved in base excision repair of DNA damaged by oxidation or by mutagenic agents. Acts as DNA glycosylase that recognizes and removes damaged bases. Has a preference for oxidized purines, such as 7,8-dihydro-8-oxoguanine (8-oxoG). Has AP (apurinic/apyrimidinic) lyase activity and introduces nicks in the DNA strand. Cleaves the DNA backbone by beta-delta elimination to generate a single-strand break at the site of the removed base with both 3'- and 5'-phosphates.</text>
</comment>
<evidence type="ECO:0000256" key="7">
    <source>
        <dbReference type="ARBA" id="ARBA00022801"/>
    </source>
</evidence>
<dbReference type="NCBIfam" id="TIGR00577">
    <property type="entry name" value="fpg"/>
    <property type="match status" value="1"/>
</dbReference>
<dbReference type="SMART" id="SM00898">
    <property type="entry name" value="Fapy_DNA_glyco"/>
    <property type="match status" value="1"/>
</dbReference>
<dbReference type="GO" id="GO:0034039">
    <property type="term" value="F:8-oxo-7,8-dihydroguanine DNA N-glycosylase activity"/>
    <property type="evidence" value="ECO:0007669"/>
    <property type="project" value="TreeGrafter"/>
</dbReference>
<evidence type="ECO:0000256" key="14">
    <source>
        <dbReference type="ARBA" id="ARBA00044632"/>
    </source>
</evidence>
<evidence type="ECO:0000256" key="10">
    <source>
        <dbReference type="ARBA" id="ARBA00023204"/>
    </source>
</evidence>
<dbReference type="NCBIfam" id="NF002211">
    <property type="entry name" value="PRK01103.1"/>
    <property type="match status" value="1"/>
</dbReference>
<gene>
    <name evidence="15" type="primary">mutM</name>
    <name evidence="15" type="synonym">fpg</name>
    <name evidence="16" type="ORF">C8D82_102151</name>
</gene>
<dbReference type="InterPro" id="IPR035937">
    <property type="entry name" value="FPG_N"/>
</dbReference>
<proteinExistence type="inferred from homology"/>
<dbReference type="SUPFAM" id="SSF46946">
    <property type="entry name" value="S13-like H2TH domain"/>
    <property type="match status" value="1"/>
</dbReference>
<keyword evidence="6 15" id="KW-0863">Zinc-finger</keyword>
<dbReference type="InterPro" id="IPR015887">
    <property type="entry name" value="DNA_glyclase_Znf_dom_DNA_BS"/>
</dbReference>
<comment type="catalytic activity">
    <reaction evidence="1 15">
        <text>Hydrolysis of DNA containing ring-opened 7-methylguanine residues, releasing 2,6-diamino-4-hydroxy-5-(N-methyl)formamidopyrimidine.</text>
        <dbReference type="EC" id="3.2.2.23"/>
    </reaction>
</comment>
<dbReference type="Pfam" id="PF06827">
    <property type="entry name" value="zf-FPG_IleRS"/>
    <property type="match status" value="1"/>
</dbReference>
<dbReference type="InterPro" id="IPR015886">
    <property type="entry name" value="H2TH_FPG"/>
</dbReference>
<dbReference type="FunFam" id="1.10.8.50:FF:000003">
    <property type="entry name" value="Formamidopyrimidine-DNA glycosylase"/>
    <property type="match status" value="1"/>
</dbReference>
<feature type="active site" description="Schiff-base intermediate with DNA" evidence="15">
    <location>
        <position position="2"/>
    </location>
</feature>
<comment type="subunit">
    <text evidence="3 15">Monomer.</text>
</comment>
<dbReference type="GeneID" id="78293937"/>
<evidence type="ECO:0000313" key="17">
    <source>
        <dbReference type="Proteomes" id="UP000245959"/>
    </source>
</evidence>
<feature type="binding site" evidence="15">
    <location>
        <position position="92"/>
    </location>
    <ligand>
        <name>DNA</name>
        <dbReference type="ChEBI" id="CHEBI:16991"/>
    </ligand>
</feature>
<evidence type="ECO:0000313" key="16">
    <source>
        <dbReference type="EMBL" id="PVY45580.1"/>
    </source>
</evidence>
<keyword evidence="8 15" id="KW-0862">Zinc</keyword>
<dbReference type="GO" id="GO:0008270">
    <property type="term" value="F:zinc ion binding"/>
    <property type="evidence" value="ECO:0007669"/>
    <property type="project" value="UniProtKB-UniRule"/>
</dbReference>
<dbReference type="PROSITE" id="PS51066">
    <property type="entry name" value="ZF_FPG_2"/>
    <property type="match status" value="1"/>
</dbReference>
<dbReference type="PROSITE" id="PS51068">
    <property type="entry name" value="FPG_CAT"/>
    <property type="match status" value="1"/>
</dbReference>
<dbReference type="HAMAP" id="MF_00103">
    <property type="entry name" value="Fapy_DNA_glycosyl"/>
    <property type="match status" value="1"/>
</dbReference>
<dbReference type="Gene3D" id="3.20.190.10">
    <property type="entry name" value="MutM-like, N-terminal"/>
    <property type="match status" value="1"/>
</dbReference>
<dbReference type="CDD" id="cd08966">
    <property type="entry name" value="EcFpg-like_N"/>
    <property type="match status" value="1"/>
</dbReference>
<dbReference type="EC" id="4.2.99.18" evidence="15"/>
<evidence type="ECO:0000256" key="12">
    <source>
        <dbReference type="ARBA" id="ARBA00023268"/>
    </source>
</evidence>
<dbReference type="InterPro" id="IPR000214">
    <property type="entry name" value="Znf_DNA_glyclase/AP_lyase"/>
</dbReference>
<comment type="catalytic activity">
    <reaction evidence="14 15">
        <text>2'-deoxyribonucleotide-(2'-deoxyribose 5'-phosphate)-2'-deoxyribonucleotide-DNA = a 3'-end 2'-deoxyribonucleotide-(2,3-dehydro-2,3-deoxyribose 5'-phosphate)-DNA + a 5'-end 5'-phospho-2'-deoxyribonucleoside-DNA + H(+)</text>
        <dbReference type="Rhea" id="RHEA:66592"/>
        <dbReference type="Rhea" id="RHEA-COMP:13180"/>
        <dbReference type="Rhea" id="RHEA-COMP:16897"/>
        <dbReference type="Rhea" id="RHEA-COMP:17067"/>
        <dbReference type="ChEBI" id="CHEBI:15378"/>
        <dbReference type="ChEBI" id="CHEBI:136412"/>
        <dbReference type="ChEBI" id="CHEBI:157695"/>
        <dbReference type="ChEBI" id="CHEBI:167181"/>
        <dbReference type="EC" id="4.2.99.18"/>
    </reaction>
</comment>
<comment type="cofactor">
    <cofactor evidence="15">
        <name>Zn(2+)</name>
        <dbReference type="ChEBI" id="CHEBI:29105"/>
    </cofactor>
    <text evidence="15">Binds 1 zinc ion per subunit.</text>
</comment>
<dbReference type="Gene3D" id="1.10.8.50">
    <property type="match status" value="1"/>
</dbReference>
<keyword evidence="13 15" id="KW-0326">Glycosidase</keyword>
<dbReference type="Pfam" id="PF06831">
    <property type="entry name" value="H2TH"/>
    <property type="match status" value="1"/>
</dbReference>
<dbReference type="PANTHER" id="PTHR22993">
    <property type="entry name" value="FORMAMIDOPYRIMIDINE-DNA GLYCOSYLASE"/>
    <property type="match status" value="1"/>
</dbReference>
<dbReference type="OrthoDB" id="9800855at2"/>
<reference evidence="16 17" key="1">
    <citation type="submission" date="2018-04" db="EMBL/GenBank/DDBJ databases">
        <title>Genomic Encyclopedia of Type Strains, Phase IV (KMG-IV): sequencing the most valuable type-strain genomes for metagenomic binning, comparative biology and taxonomic classification.</title>
        <authorList>
            <person name="Goeker M."/>
        </authorList>
    </citation>
    <scope>NUCLEOTIDE SEQUENCE [LARGE SCALE GENOMIC DNA]</scope>
    <source>
        <strain evidence="16 17">DSM 14823</strain>
    </source>
</reference>
<dbReference type="PANTHER" id="PTHR22993:SF9">
    <property type="entry name" value="FORMAMIDOPYRIMIDINE-DNA GLYCOSYLASE"/>
    <property type="match status" value="1"/>
</dbReference>
<dbReference type="InterPro" id="IPR012319">
    <property type="entry name" value="FPG_cat"/>
</dbReference>
<dbReference type="InterPro" id="IPR020629">
    <property type="entry name" value="FPG_Glyclase"/>
</dbReference>
<evidence type="ECO:0000256" key="5">
    <source>
        <dbReference type="ARBA" id="ARBA00022763"/>
    </source>
</evidence>
<name>A0A2U1BA81_9BACT</name>
<dbReference type="AlphaFoldDB" id="A0A2U1BA81"/>
<protein>
    <recommendedName>
        <fullName evidence="15">Formamidopyrimidine-DNA glycosylase</fullName>
        <shortName evidence="15">Fapy-DNA glycosylase</shortName>
        <ecNumber evidence="15">3.2.2.23</ecNumber>
    </recommendedName>
    <alternativeName>
        <fullName evidence="15">DNA-(apurinic or apyrimidinic site) lyase MutM</fullName>
        <shortName evidence="15">AP lyase MutM</shortName>
        <ecNumber evidence="15">4.2.99.18</ecNumber>
    </alternativeName>
</protein>
<dbReference type="GO" id="GO:0140078">
    <property type="term" value="F:class I DNA-(apurinic or apyrimidinic site) endonuclease activity"/>
    <property type="evidence" value="ECO:0007669"/>
    <property type="project" value="UniProtKB-EC"/>
</dbReference>
<evidence type="ECO:0000256" key="6">
    <source>
        <dbReference type="ARBA" id="ARBA00022771"/>
    </source>
</evidence>
<evidence type="ECO:0000256" key="15">
    <source>
        <dbReference type="HAMAP-Rule" id="MF_00103"/>
    </source>
</evidence>
<dbReference type="PROSITE" id="PS01242">
    <property type="entry name" value="ZF_FPG_1"/>
    <property type="match status" value="1"/>
</dbReference>
<dbReference type="InterPro" id="IPR010663">
    <property type="entry name" value="Znf_FPG/IleRS"/>
</dbReference>
<dbReference type="Proteomes" id="UP000245959">
    <property type="component" value="Unassembled WGS sequence"/>
</dbReference>
<dbReference type="RefSeq" id="WP_116882605.1">
    <property type="nucleotide sequence ID" value="NZ_CABMMC010000022.1"/>
</dbReference>
<keyword evidence="4 15" id="KW-0479">Metal-binding</keyword>
<organism evidence="16 17">
    <name type="scientific">Victivallis vadensis</name>
    <dbReference type="NCBI Taxonomy" id="172901"/>
    <lineage>
        <taxon>Bacteria</taxon>
        <taxon>Pseudomonadati</taxon>
        <taxon>Lentisphaerota</taxon>
        <taxon>Lentisphaeria</taxon>
        <taxon>Victivallales</taxon>
        <taxon>Victivallaceae</taxon>
        <taxon>Victivallis</taxon>
    </lineage>
</organism>
<dbReference type="Pfam" id="PF01149">
    <property type="entry name" value="Fapy_DNA_glyco"/>
    <property type="match status" value="1"/>
</dbReference>
<keyword evidence="7 15" id="KW-0378">Hydrolase</keyword>
<feature type="binding site" evidence="15">
    <location>
        <position position="155"/>
    </location>
    <ligand>
        <name>DNA</name>
        <dbReference type="ChEBI" id="CHEBI:16991"/>
    </ligand>
</feature>
<feature type="binding site" evidence="15">
    <location>
        <position position="111"/>
    </location>
    <ligand>
        <name>DNA</name>
        <dbReference type="ChEBI" id="CHEBI:16991"/>
    </ligand>
</feature>
<dbReference type="SUPFAM" id="SSF57716">
    <property type="entry name" value="Glucocorticoid receptor-like (DNA-binding domain)"/>
    <property type="match status" value="1"/>
</dbReference>
<comment type="caution">
    <text evidence="15">Lacks conserved residue(s) required for the propagation of feature annotation.</text>
</comment>
<keyword evidence="11 15" id="KW-0456">Lyase</keyword>
<accession>A0A2U1BA81</accession>
<feature type="active site" description="Proton donor" evidence="15">
    <location>
        <position position="3"/>
    </location>
</feature>